<dbReference type="Gene3D" id="3.30.565.10">
    <property type="entry name" value="Histidine kinase-like ATPase, C-terminal domain"/>
    <property type="match status" value="1"/>
</dbReference>
<feature type="domain" description="Sensor histidine kinase NatK-like C-terminal" evidence="2">
    <location>
        <begin position="332"/>
        <end position="436"/>
    </location>
</feature>
<evidence type="ECO:0000259" key="2">
    <source>
        <dbReference type="Pfam" id="PF14501"/>
    </source>
</evidence>
<keyword evidence="1" id="KW-1133">Transmembrane helix</keyword>
<organism evidence="3 4">
    <name type="scientific">[Clostridium] fimetarium</name>
    <dbReference type="NCBI Taxonomy" id="99656"/>
    <lineage>
        <taxon>Bacteria</taxon>
        <taxon>Bacillati</taxon>
        <taxon>Bacillota</taxon>
        <taxon>Clostridia</taxon>
        <taxon>Lachnospirales</taxon>
        <taxon>Lachnospiraceae</taxon>
    </lineage>
</organism>
<evidence type="ECO:0000256" key="1">
    <source>
        <dbReference type="SAM" id="Phobius"/>
    </source>
</evidence>
<feature type="transmembrane region" description="Helical" evidence="1">
    <location>
        <begin position="193"/>
        <end position="214"/>
    </location>
</feature>
<keyword evidence="1" id="KW-0812">Transmembrane</keyword>
<protein>
    <submittedName>
        <fullName evidence="3">GHKL domain-containing protein</fullName>
    </submittedName>
</protein>
<feature type="transmembrane region" description="Helical" evidence="1">
    <location>
        <begin position="161"/>
        <end position="181"/>
    </location>
</feature>
<evidence type="ECO:0000313" key="3">
    <source>
        <dbReference type="EMBL" id="SEW43171.1"/>
    </source>
</evidence>
<feature type="transmembrane region" description="Helical" evidence="1">
    <location>
        <begin position="6"/>
        <end position="25"/>
    </location>
</feature>
<dbReference type="GO" id="GO:0042802">
    <property type="term" value="F:identical protein binding"/>
    <property type="evidence" value="ECO:0007669"/>
    <property type="project" value="TreeGrafter"/>
</dbReference>
<feature type="transmembrane region" description="Helical" evidence="1">
    <location>
        <begin position="37"/>
        <end position="54"/>
    </location>
</feature>
<dbReference type="AlphaFoldDB" id="A0A1I0RPI0"/>
<dbReference type="InterPro" id="IPR036890">
    <property type="entry name" value="HATPase_C_sf"/>
</dbReference>
<feature type="transmembrane region" description="Helical" evidence="1">
    <location>
        <begin position="122"/>
        <end position="141"/>
    </location>
</feature>
<keyword evidence="4" id="KW-1185">Reference proteome</keyword>
<keyword evidence="1" id="KW-0472">Membrane</keyword>
<dbReference type="InterPro" id="IPR032834">
    <property type="entry name" value="NatK-like_C"/>
</dbReference>
<gene>
    <name evidence="3" type="ORF">SAMN05421659_12038</name>
</gene>
<dbReference type="PANTHER" id="PTHR40448">
    <property type="entry name" value="TWO-COMPONENT SENSOR HISTIDINE KINASE"/>
    <property type="match status" value="1"/>
</dbReference>
<dbReference type="Proteomes" id="UP000199701">
    <property type="component" value="Unassembled WGS sequence"/>
</dbReference>
<proteinExistence type="predicted"/>
<evidence type="ECO:0000313" key="4">
    <source>
        <dbReference type="Proteomes" id="UP000199701"/>
    </source>
</evidence>
<feature type="transmembrane region" description="Helical" evidence="1">
    <location>
        <begin position="88"/>
        <end position="110"/>
    </location>
</feature>
<dbReference type="Pfam" id="PF14501">
    <property type="entry name" value="HATPase_c_5"/>
    <property type="match status" value="1"/>
</dbReference>
<dbReference type="OrthoDB" id="9813149at2"/>
<dbReference type="PANTHER" id="PTHR40448:SF1">
    <property type="entry name" value="TWO-COMPONENT SENSOR HISTIDINE KINASE"/>
    <property type="match status" value="1"/>
</dbReference>
<dbReference type="RefSeq" id="WP_092457291.1">
    <property type="nucleotide sequence ID" value="NZ_FOJI01000020.1"/>
</dbReference>
<sequence>MKNMIIFAIISTILEFIKYLIAYAVIFDFKIRKTKKLFIIPLSVVCIIQVIVVYKIDSTWVSTLLLIMGLYIPIICIEGIWWEKILAYIIIVPGVSIVDMLGFSGIIAIVGSEMDKAIGDNIMKLIGNSLSLIVLIILIFIKKLDTNKRREVLKLTFQQYIVIICGIIGCLLILAGAQWILIGGEISENGKNIWFIAIAFASCCFMILSIWQIVTLSKAENYKDKNLHYEEYIRLQENYIKAIIDNDKMIRNFKHDINAHLTVINEYCLDIKDERLINYLNAIKENSGLNSIKKYTGNIVIDAVLGEIIKSAEDDKISIEWRGKIPNEIGVEAYDLCTVISNIIRNAVEASEKLDNDSDKVIKAESYVYQNKIYFKVENNLFGQIAINDGNRIKTTKEDKKNHGFGNDNVRRVVDKYNGSIKYSCKENVFKTGVLI</sequence>
<name>A0A1I0RPI0_9FIRM</name>
<feature type="transmembrane region" description="Helical" evidence="1">
    <location>
        <begin position="60"/>
        <end position="81"/>
    </location>
</feature>
<accession>A0A1I0RPI0</accession>
<dbReference type="EMBL" id="FOJI01000020">
    <property type="protein sequence ID" value="SEW43171.1"/>
    <property type="molecule type" value="Genomic_DNA"/>
</dbReference>
<dbReference type="STRING" id="99656.SAMN05421659_12038"/>
<dbReference type="SUPFAM" id="SSF55874">
    <property type="entry name" value="ATPase domain of HSP90 chaperone/DNA topoisomerase II/histidine kinase"/>
    <property type="match status" value="1"/>
</dbReference>
<reference evidence="3 4" key="1">
    <citation type="submission" date="2016-10" db="EMBL/GenBank/DDBJ databases">
        <authorList>
            <person name="de Groot N.N."/>
        </authorList>
    </citation>
    <scope>NUCLEOTIDE SEQUENCE [LARGE SCALE GENOMIC DNA]</scope>
    <source>
        <strain evidence="3 4">DSM 9179</strain>
    </source>
</reference>